<dbReference type="AlphaFoldDB" id="A0A2X4UAJ2"/>
<dbReference type="RefSeq" id="WP_072703069.1">
    <property type="nucleotide sequence ID" value="NZ_JAFBBL010000001.1"/>
</dbReference>
<accession>A0A2X4UAJ2</accession>
<evidence type="ECO:0000313" key="2">
    <source>
        <dbReference type="EMBL" id="SQI36193.1"/>
    </source>
</evidence>
<keyword evidence="1" id="KW-0732">Signal</keyword>
<evidence type="ECO:0000256" key="1">
    <source>
        <dbReference type="SAM" id="SignalP"/>
    </source>
</evidence>
<reference evidence="2 3" key="1">
    <citation type="submission" date="2018-06" db="EMBL/GenBank/DDBJ databases">
        <authorList>
            <consortium name="Pathogen Informatics"/>
            <person name="Doyle S."/>
        </authorList>
    </citation>
    <scope>NUCLEOTIDE SEQUENCE [LARGE SCALE GENOMIC DNA]</scope>
    <source>
        <strain evidence="2 3">NCTC10994</strain>
    </source>
</reference>
<protein>
    <recommendedName>
        <fullName evidence="4">Secreted protein</fullName>
    </recommendedName>
</protein>
<name>A0A2X4UAJ2_9NOCA</name>
<dbReference type="Proteomes" id="UP000249091">
    <property type="component" value="Chromosome 1"/>
</dbReference>
<feature type="signal peptide" evidence="1">
    <location>
        <begin position="1"/>
        <end position="25"/>
    </location>
</feature>
<dbReference type="KEGG" id="rcr:NCTC10994_03278"/>
<gene>
    <name evidence="2" type="ORF">NCTC10994_03278</name>
</gene>
<sequence length="150" mass="15507">MNHRTRAFAAAVVAAVLALAAPSTALGDELPTDGPTITITITNDTDAPMVLAGKCNPYGRWIDEPAAVVSARASETVTAVGSDRRGFGVQVSYTMPGEASVVLMANDFGTGPANPDGTRVAGANRHGYSVEPNVDTGYPFMTMNVVVARP</sequence>
<proteinExistence type="predicted"/>
<evidence type="ECO:0000313" key="3">
    <source>
        <dbReference type="Proteomes" id="UP000249091"/>
    </source>
</evidence>
<keyword evidence="3" id="KW-1185">Reference proteome</keyword>
<dbReference type="EMBL" id="LS483468">
    <property type="protein sequence ID" value="SQI36193.1"/>
    <property type="molecule type" value="Genomic_DNA"/>
</dbReference>
<feature type="chain" id="PRO_5038795965" description="Secreted protein" evidence="1">
    <location>
        <begin position="26"/>
        <end position="150"/>
    </location>
</feature>
<organism evidence="2 3">
    <name type="scientific">Rhodococcus coprophilus</name>
    <dbReference type="NCBI Taxonomy" id="38310"/>
    <lineage>
        <taxon>Bacteria</taxon>
        <taxon>Bacillati</taxon>
        <taxon>Actinomycetota</taxon>
        <taxon>Actinomycetes</taxon>
        <taxon>Mycobacteriales</taxon>
        <taxon>Nocardiaceae</taxon>
        <taxon>Rhodococcus</taxon>
    </lineage>
</organism>
<evidence type="ECO:0008006" key="4">
    <source>
        <dbReference type="Google" id="ProtNLM"/>
    </source>
</evidence>